<evidence type="ECO:0000313" key="4">
    <source>
        <dbReference type="EMBL" id="MBU5335139.1"/>
    </source>
</evidence>
<dbReference type="EMBL" id="JAHLOQ010000003">
    <property type="protein sequence ID" value="MBU5335139.1"/>
    <property type="molecule type" value="Genomic_DNA"/>
</dbReference>
<dbReference type="PANTHER" id="PTHR11839">
    <property type="entry name" value="UDP/ADP-SUGAR PYROPHOSPHATASE"/>
    <property type="match status" value="1"/>
</dbReference>
<dbReference type="GO" id="GO:0016787">
    <property type="term" value="F:hydrolase activity"/>
    <property type="evidence" value="ECO:0007669"/>
    <property type="project" value="UniProtKB-KW"/>
</dbReference>
<dbReference type="PANTHER" id="PTHR11839:SF18">
    <property type="entry name" value="NUDIX HYDROLASE DOMAIN-CONTAINING PROTEIN"/>
    <property type="match status" value="1"/>
</dbReference>
<dbReference type="PROSITE" id="PS51462">
    <property type="entry name" value="NUDIX"/>
    <property type="match status" value="1"/>
</dbReference>
<evidence type="ECO:0000259" key="3">
    <source>
        <dbReference type="PROSITE" id="PS51462"/>
    </source>
</evidence>
<dbReference type="InterPro" id="IPR000086">
    <property type="entry name" value="NUDIX_hydrolase_dom"/>
</dbReference>
<dbReference type="CDD" id="cd03424">
    <property type="entry name" value="NUDIX_ADPRase_Nudt5_UGPPase_Nudt14"/>
    <property type="match status" value="1"/>
</dbReference>
<sequence>MIDKENTVSSDLIYTGKTVSLRVDTVEVPNKGYQKREIVEHNGFVAVVAITEDNKIILVNQYRKSIEDVVLEIPGGKLELNENPRECAIREFRKKTGYDAESFKLIYKFYPSVGFSNQKVFIYLAKKLEKHEDKKEEQQLVIEEIDFDEVYKMVLNNEIVDAKTSLGVLLSKDMIN</sequence>
<keyword evidence="2 4" id="KW-0378">Hydrolase</keyword>
<reference evidence="4 5" key="1">
    <citation type="submission" date="2021-06" db="EMBL/GenBank/DDBJ databases">
        <authorList>
            <person name="Sun Q."/>
            <person name="Li D."/>
        </authorList>
    </citation>
    <scope>NUCLEOTIDE SEQUENCE [LARGE SCALE GENOMIC DNA]</scope>
    <source>
        <strain evidence="4 5">N19</strain>
    </source>
</reference>
<dbReference type="Pfam" id="PF00293">
    <property type="entry name" value="NUDIX"/>
    <property type="match status" value="1"/>
</dbReference>
<comment type="cofactor">
    <cofactor evidence="1">
        <name>Mg(2+)</name>
        <dbReference type="ChEBI" id="CHEBI:18420"/>
    </cofactor>
</comment>
<evidence type="ECO:0000256" key="1">
    <source>
        <dbReference type="ARBA" id="ARBA00001946"/>
    </source>
</evidence>
<evidence type="ECO:0000256" key="2">
    <source>
        <dbReference type="ARBA" id="ARBA00022801"/>
    </source>
</evidence>
<name>A0ABS6DTJ5_9FIRM</name>
<accession>A0ABS6DTJ5</accession>
<dbReference type="Proteomes" id="UP001196301">
    <property type="component" value="Unassembled WGS sequence"/>
</dbReference>
<gene>
    <name evidence="4" type="ORF">KQI20_01680</name>
</gene>
<organism evidence="4 5">
    <name type="scientific">Intestinibacter bartlettii</name>
    <dbReference type="NCBI Taxonomy" id="261299"/>
    <lineage>
        <taxon>Bacteria</taxon>
        <taxon>Bacillati</taxon>
        <taxon>Bacillota</taxon>
        <taxon>Clostridia</taxon>
        <taxon>Peptostreptococcales</taxon>
        <taxon>Peptostreptococcaceae</taxon>
        <taxon>Intestinibacter</taxon>
    </lineage>
</organism>
<feature type="domain" description="Nudix hydrolase" evidence="3">
    <location>
        <begin position="39"/>
        <end position="167"/>
    </location>
</feature>
<comment type="caution">
    <text evidence="4">The sequence shown here is derived from an EMBL/GenBank/DDBJ whole genome shotgun (WGS) entry which is preliminary data.</text>
</comment>
<protein>
    <submittedName>
        <fullName evidence="4">NUDIX hydrolase</fullName>
    </submittedName>
</protein>
<proteinExistence type="predicted"/>
<dbReference type="RefSeq" id="WP_216568304.1">
    <property type="nucleotide sequence ID" value="NZ_JAHLOQ010000003.1"/>
</dbReference>
<keyword evidence="5" id="KW-1185">Reference proteome</keyword>
<evidence type="ECO:0000313" key="5">
    <source>
        <dbReference type="Proteomes" id="UP001196301"/>
    </source>
</evidence>